<keyword evidence="2" id="KW-1133">Transmembrane helix</keyword>
<feature type="compositionally biased region" description="Polar residues" evidence="1">
    <location>
        <begin position="315"/>
        <end position="333"/>
    </location>
</feature>
<keyword evidence="5" id="KW-1185">Reference proteome</keyword>
<evidence type="ECO:0000313" key="4">
    <source>
        <dbReference type="EMBL" id="KIK00697.1"/>
    </source>
</evidence>
<evidence type="ECO:0000256" key="1">
    <source>
        <dbReference type="SAM" id="MobiDB-lite"/>
    </source>
</evidence>
<accession>A0A0C9XSG6</accession>
<evidence type="ECO:0000256" key="2">
    <source>
        <dbReference type="SAM" id="Phobius"/>
    </source>
</evidence>
<dbReference type="OrthoDB" id="2796893at2759"/>
<feature type="compositionally biased region" description="Polar residues" evidence="1">
    <location>
        <begin position="367"/>
        <end position="377"/>
    </location>
</feature>
<feature type="chain" id="PRO_5002206072" description="Sulfhydryl oxidase" evidence="3">
    <location>
        <begin position="19"/>
        <end position="437"/>
    </location>
</feature>
<keyword evidence="3" id="KW-0732">Signal</keyword>
<organism evidence="4 5">
    <name type="scientific">Laccaria amethystina LaAM-08-1</name>
    <dbReference type="NCBI Taxonomy" id="1095629"/>
    <lineage>
        <taxon>Eukaryota</taxon>
        <taxon>Fungi</taxon>
        <taxon>Dikarya</taxon>
        <taxon>Basidiomycota</taxon>
        <taxon>Agaricomycotina</taxon>
        <taxon>Agaricomycetes</taxon>
        <taxon>Agaricomycetidae</taxon>
        <taxon>Agaricales</taxon>
        <taxon>Agaricineae</taxon>
        <taxon>Hydnangiaceae</taxon>
        <taxon>Laccaria</taxon>
    </lineage>
</organism>
<reference evidence="5" key="2">
    <citation type="submission" date="2015-01" db="EMBL/GenBank/DDBJ databases">
        <title>Evolutionary Origins and Diversification of the Mycorrhizal Mutualists.</title>
        <authorList>
            <consortium name="DOE Joint Genome Institute"/>
            <consortium name="Mycorrhizal Genomics Consortium"/>
            <person name="Kohler A."/>
            <person name="Kuo A."/>
            <person name="Nagy L.G."/>
            <person name="Floudas D."/>
            <person name="Copeland A."/>
            <person name="Barry K.W."/>
            <person name="Cichocki N."/>
            <person name="Veneault-Fourrey C."/>
            <person name="LaButti K."/>
            <person name="Lindquist E.A."/>
            <person name="Lipzen A."/>
            <person name="Lundell T."/>
            <person name="Morin E."/>
            <person name="Murat C."/>
            <person name="Riley R."/>
            <person name="Ohm R."/>
            <person name="Sun H."/>
            <person name="Tunlid A."/>
            <person name="Henrissat B."/>
            <person name="Grigoriev I.V."/>
            <person name="Hibbett D.S."/>
            <person name="Martin F."/>
        </authorList>
    </citation>
    <scope>NUCLEOTIDE SEQUENCE [LARGE SCALE GENOMIC DNA]</scope>
    <source>
        <strain evidence="5">LaAM-08-1</strain>
    </source>
</reference>
<dbReference type="EMBL" id="KN838620">
    <property type="protein sequence ID" value="KIK00697.1"/>
    <property type="molecule type" value="Genomic_DNA"/>
</dbReference>
<evidence type="ECO:0008006" key="6">
    <source>
        <dbReference type="Google" id="ProtNLM"/>
    </source>
</evidence>
<name>A0A0C9XSG6_9AGAR</name>
<feature type="compositionally biased region" description="Pro residues" evidence="1">
    <location>
        <begin position="343"/>
        <end position="357"/>
    </location>
</feature>
<feature type="region of interest" description="Disordered" evidence="1">
    <location>
        <begin position="301"/>
        <end position="437"/>
    </location>
</feature>
<feature type="transmembrane region" description="Helical" evidence="2">
    <location>
        <begin position="179"/>
        <end position="204"/>
    </location>
</feature>
<evidence type="ECO:0000313" key="5">
    <source>
        <dbReference type="Proteomes" id="UP000054477"/>
    </source>
</evidence>
<dbReference type="HOGENOM" id="CLU_048916_0_0_1"/>
<sequence>MLFSLLLAYFAYTSPVVALTGQTLERRGPQTSAVCGVDFLLVHSCIEFYEYVHQSGLSYGERLHMVRFCNFSLSLAANANTDLTSSWLAYNLLAACADCQGIVQAYPHLTELLKFWDCSYFPDNYPLPDDTFIPYWATTDPTTWPSQRFDVTTAKNISQQGHPDINSVTASSKKKKTPIGVIVGIVVGGLALVVFAAGTTFLICRRRSTTRPPPSPSVTMEHLTHIRSPSDITMTSIGSLGYATLVSTSPQDRRITTYSYDTSPQSPSYLNSLIATIPHTTPPTASHSNLEGIIDPFISPLGPINIPPGDRKSATGPTPVNDAPTTSPINIQSRAEPRRSRLNPPPYSPTDDSPPPSARTQRRDTYQTDAYRTHTSCAQSGGGQAGESSASPVGEILARVPEKSPPARVRASGELNKDPKREKRKGTSRSVDPRDIA</sequence>
<keyword evidence="2" id="KW-0472">Membrane</keyword>
<dbReference type="AlphaFoldDB" id="A0A0C9XSG6"/>
<dbReference type="STRING" id="1095629.A0A0C9XSG6"/>
<protein>
    <recommendedName>
        <fullName evidence="6">Sulfhydryl oxidase</fullName>
    </recommendedName>
</protein>
<dbReference type="Proteomes" id="UP000054477">
    <property type="component" value="Unassembled WGS sequence"/>
</dbReference>
<feature type="signal peptide" evidence="3">
    <location>
        <begin position="1"/>
        <end position="18"/>
    </location>
</feature>
<reference evidence="4 5" key="1">
    <citation type="submission" date="2014-04" db="EMBL/GenBank/DDBJ databases">
        <authorList>
            <consortium name="DOE Joint Genome Institute"/>
            <person name="Kuo A."/>
            <person name="Kohler A."/>
            <person name="Nagy L.G."/>
            <person name="Floudas D."/>
            <person name="Copeland A."/>
            <person name="Barry K.W."/>
            <person name="Cichocki N."/>
            <person name="Veneault-Fourrey C."/>
            <person name="LaButti K."/>
            <person name="Lindquist E.A."/>
            <person name="Lipzen A."/>
            <person name="Lundell T."/>
            <person name="Morin E."/>
            <person name="Murat C."/>
            <person name="Sun H."/>
            <person name="Tunlid A."/>
            <person name="Henrissat B."/>
            <person name="Grigoriev I.V."/>
            <person name="Hibbett D.S."/>
            <person name="Martin F."/>
            <person name="Nordberg H.P."/>
            <person name="Cantor M.N."/>
            <person name="Hua S.X."/>
        </authorList>
    </citation>
    <scope>NUCLEOTIDE SEQUENCE [LARGE SCALE GENOMIC DNA]</scope>
    <source>
        <strain evidence="4 5">LaAM-08-1</strain>
    </source>
</reference>
<proteinExistence type="predicted"/>
<evidence type="ECO:0000256" key="3">
    <source>
        <dbReference type="SAM" id="SignalP"/>
    </source>
</evidence>
<gene>
    <name evidence="4" type="ORF">K443DRAFT_99866</name>
</gene>
<keyword evidence="2" id="KW-0812">Transmembrane</keyword>